<organism evidence="8 9">
    <name type="scientific">Massilia solisilvae</name>
    <dbReference type="NCBI Taxonomy" id="1811225"/>
    <lineage>
        <taxon>Bacteria</taxon>
        <taxon>Pseudomonadati</taxon>
        <taxon>Pseudomonadota</taxon>
        <taxon>Betaproteobacteria</taxon>
        <taxon>Burkholderiales</taxon>
        <taxon>Oxalobacteraceae</taxon>
        <taxon>Telluria group</taxon>
        <taxon>Massilia</taxon>
    </lineage>
</organism>
<dbReference type="PANTHER" id="PTHR30485:SF1">
    <property type="entry name" value="CYTOCHROME YDHU-RELATED"/>
    <property type="match status" value="1"/>
</dbReference>
<feature type="domain" description="Cytochrome b561 bacterial/Ni-hydrogenase" evidence="7">
    <location>
        <begin position="14"/>
        <end position="268"/>
    </location>
</feature>
<evidence type="ECO:0000256" key="3">
    <source>
        <dbReference type="ARBA" id="ARBA00022692"/>
    </source>
</evidence>
<keyword evidence="5 6" id="KW-0472">Membrane</keyword>
<dbReference type="EMBL" id="JANUGV010000014">
    <property type="protein sequence ID" value="MCS0611090.1"/>
    <property type="molecule type" value="Genomic_DNA"/>
</dbReference>
<dbReference type="InterPro" id="IPR016174">
    <property type="entry name" value="Di-haem_cyt_TM"/>
</dbReference>
<feature type="transmembrane region" description="Helical" evidence="6">
    <location>
        <begin position="189"/>
        <end position="213"/>
    </location>
</feature>
<dbReference type="SUPFAM" id="SSF81342">
    <property type="entry name" value="Transmembrane di-heme cytochromes"/>
    <property type="match status" value="1"/>
</dbReference>
<evidence type="ECO:0000313" key="8">
    <source>
        <dbReference type="EMBL" id="MCS0611090.1"/>
    </source>
</evidence>
<evidence type="ECO:0000256" key="6">
    <source>
        <dbReference type="SAM" id="Phobius"/>
    </source>
</evidence>
<evidence type="ECO:0000256" key="4">
    <source>
        <dbReference type="ARBA" id="ARBA00022989"/>
    </source>
</evidence>
<accession>A0ABT2BRL1</accession>
<proteinExistence type="predicted"/>
<dbReference type="PANTHER" id="PTHR30485">
    <property type="entry name" value="NI/FE-HYDROGENASE 1 B-TYPE CYTOCHROME SUBUNIT"/>
    <property type="match status" value="1"/>
</dbReference>
<feature type="transmembrane region" description="Helical" evidence="6">
    <location>
        <begin position="123"/>
        <end position="144"/>
    </location>
</feature>
<dbReference type="InterPro" id="IPR051542">
    <property type="entry name" value="Hydrogenase_cytochrome"/>
</dbReference>
<evidence type="ECO:0000256" key="5">
    <source>
        <dbReference type="ARBA" id="ARBA00023136"/>
    </source>
</evidence>
<dbReference type="Proteomes" id="UP001205861">
    <property type="component" value="Unassembled WGS sequence"/>
</dbReference>
<keyword evidence="4 6" id="KW-1133">Transmembrane helix</keyword>
<sequence>MADATINARRRIYRHRWPVRIMHWTNAICFFVMLMSGLGIFNAHPSLYWGRESDFDAPLLSITAERGADGQPHGVVLAGGHRFGTDGVLGASRVGGSGDKVQRAFPSWATIPGPQYLATARNWHLFFAWVFVINGLAYVGYSLASGHLRRDLVPTRRELRGIGASIRDHLRLRHPHGEAARRYNVLQNLAYLLVIFVVLPLIVVAGLAMSPRLDTLFGAGWVDLLGGRQSARTLHFIAAFTLLAFLVVHLFEVAVTGLWNNLRSMITGTYELRDEASP</sequence>
<dbReference type="Gene3D" id="1.20.950.20">
    <property type="entry name" value="Transmembrane di-heme cytochromes, Chain C"/>
    <property type="match status" value="1"/>
</dbReference>
<keyword evidence="3 6" id="KW-0812">Transmembrane</keyword>
<comment type="subcellular location">
    <subcellularLocation>
        <location evidence="1">Cell membrane</location>
        <topology evidence="1">Multi-pass membrane protein</topology>
    </subcellularLocation>
</comment>
<comment type="caution">
    <text evidence="8">The sequence shown here is derived from an EMBL/GenBank/DDBJ whole genome shotgun (WGS) entry which is preliminary data.</text>
</comment>
<keyword evidence="9" id="KW-1185">Reference proteome</keyword>
<evidence type="ECO:0000259" key="7">
    <source>
        <dbReference type="Pfam" id="PF01292"/>
    </source>
</evidence>
<reference evidence="8 9" key="1">
    <citation type="submission" date="2022-08" db="EMBL/GenBank/DDBJ databases">
        <title>Reclassification of Massilia species as members of the genera Telluria, Duganella, Pseudoduganella, Mokoshia gen. nov. and Zemynaea gen. nov. using orthogonal and non-orthogonal genome-based approaches.</title>
        <authorList>
            <person name="Bowman J.P."/>
        </authorList>
    </citation>
    <scope>NUCLEOTIDE SEQUENCE [LARGE SCALE GENOMIC DNA]</scope>
    <source>
        <strain evidence="8 9">JCM 31607</strain>
    </source>
</reference>
<name>A0ABT2BRL1_9BURK</name>
<keyword evidence="2" id="KW-1003">Cell membrane</keyword>
<protein>
    <submittedName>
        <fullName evidence="8">Cytochrome b/b6 domain-containing protein</fullName>
    </submittedName>
</protein>
<gene>
    <name evidence="8" type="ORF">NX773_23295</name>
</gene>
<evidence type="ECO:0000256" key="1">
    <source>
        <dbReference type="ARBA" id="ARBA00004651"/>
    </source>
</evidence>
<feature type="transmembrane region" description="Helical" evidence="6">
    <location>
        <begin position="21"/>
        <end position="41"/>
    </location>
</feature>
<feature type="transmembrane region" description="Helical" evidence="6">
    <location>
        <begin position="233"/>
        <end position="255"/>
    </location>
</feature>
<evidence type="ECO:0000256" key="2">
    <source>
        <dbReference type="ARBA" id="ARBA00022475"/>
    </source>
</evidence>
<evidence type="ECO:0000313" key="9">
    <source>
        <dbReference type="Proteomes" id="UP001205861"/>
    </source>
</evidence>
<dbReference type="Pfam" id="PF01292">
    <property type="entry name" value="Ni_hydr_CYTB"/>
    <property type="match status" value="1"/>
</dbReference>
<dbReference type="RefSeq" id="WP_258858619.1">
    <property type="nucleotide sequence ID" value="NZ_JANUGV010000014.1"/>
</dbReference>
<dbReference type="InterPro" id="IPR011577">
    <property type="entry name" value="Cyt_b561_bac/Ni-Hgenase"/>
</dbReference>